<dbReference type="SUPFAM" id="SSF46689">
    <property type="entry name" value="Homeodomain-like"/>
    <property type="match status" value="1"/>
</dbReference>
<dbReference type="RefSeq" id="WP_109061178.1">
    <property type="nucleotide sequence ID" value="NZ_QETA01000002.1"/>
</dbReference>
<evidence type="ECO:0000256" key="1">
    <source>
        <dbReference type="SAM" id="MobiDB-lite"/>
    </source>
</evidence>
<comment type="caution">
    <text evidence="2">The sequence shown here is derived from an EMBL/GenBank/DDBJ whole genome shotgun (WGS) entry which is preliminary data.</text>
</comment>
<evidence type="ECO:0008006" key="4">
    <source>
        <dbReference type="Google" id="ProtNLM"/>
    </source>
</evidence>
<keyword evidence="3" id="KW-1185">Reference proteome</keyword>
<dbReference type="AlphaFoldDB" id="A0A2V1JYP7"/>
<proteinExistence type="predicted"/>
<sequence length="264" mass="29909">MTYTLDCAVLSLPTQTVSTQRWLARMQPALVRSRLHLLDWHSMEDAAGMLPSLGMTLRRYDICVLPIERNSLAWFRTALAGAAQIQGIRFETPLLGLMHQVCAVAVRDLVHLGLDDYLYRQDDPDAFRARMLTLVARHGRQRLKGPEIVLNGLLDERQVVDGSGLCPAGIMESPGRYVVGSPRPWQRQPTSVSAGSISGDESFKQAKRRVTDRFEQAYLHDLLHRARGNITHASRIARKHRRSLWALMSKHQIRAEPYRVDITP</sequence>
<accession>A0A2V1JYP7</accession>
<dbReference type="Proteomes" id="UP000245212">
    <property type="component" value="Unassembled WGS sequence"/>
</dbReference>
<organism evidence="2 3">
    <name type="scientific">Corticimicrobacter populi</name>
    <dbReference type="NCBI Taxonomy" id="2175229"/>
    <lineage>
        <taxon>Bacteria</taxon>
        <taxon>Pseudomonadati</taxon>
        <taxon>Pseudomonadota</taxon>
        <taxon>Betaproteobacteria</taxon>
        <taxon>Burkholderiales</taxon>
        <taxon>Alcaligenaceae</taxon>
        <taxon>Corticimicrobacter</taxon>
    </lineage>
</organism>
<feature type="compositionally biased region" description="Polar residues" evidence="1">
    <location>
        <begin position="187"/>
        <end position="196"/>
    </location>
</feature>
<feature type="region of interest" description="Disordered" evidence="1">
    <location>
        <begin position="180"/>
        <end position="200"/>
    </location>
</feature>
<dbReference type="EMBL" id="QETA01000002">
    <property type="protein sequence ID" value="PWF23899.1"/>
    <property type="molecule type" value="Genomic_DNA"/>
</dbReference>
<dbReference type="InterPro" id="IPR009057">
    <property type="entry name" value="Homeodomain-like_sf"/>
</dbReference>
<reference evidence="3" key="1">
    <citation type="submission" date="2018-05" db="EMBL/GenBank/DDBJ databases">
        <authorList>
            <person name="Li Y."/>
        </authorList>
    </citation>
    <scope>NUCLEOTIDE SEQUENCE [LARGE SCALE GENOMIC DNA]</scope>
    <source>
        <strain evidence="3">3d-2-2</strain>
    </source>
</reference>
<gene>
    <name evidence="2" type="ORF">DD235_06085</name>
</gene>
<name>A0A2V1JYP7_9BURK</name>
<evidence type="ECO:0000313" key="3">
    <source>
        <dbReference type="Proteomes" id="UP000245212"/>
    </source>
</evidence>
<dbReference type="Gene3D" id="1.10.10.60">
    <property type="entry name" value="Homeodomain-like"/>
    <property type="match status" value="1"/>
</dbReference>
<evidence type="ECO:0000313" key="2">
    <source>
        <dbReference type="EMBL" id="PWF23899.1"/>
    </source>
</evidence>
<protein>
    <recommendedName>
        <fullName evidence="4">DNA binding HTH domain-containing protein</fullName>
    </recommendedName>
</protein>